<name>A0A402B6Y2_9CHLR</name>
<evidence type="ECO:0000256" key="6">
    <source>
        <dbReference type="ARBA" id="ARBA00023136"/>
    </source>
</evidence>
<keyword evidence="5 8" id="KW-1133">Transmembrane helix</keyword>
<evidence type="ECO:0000256" key="5">
    <source>
        <dbReference type="ARBA" id="ARBA00022989"/>
    </source>
</evidence>
<feature type="transmembrane region" description="Helical" evidence="8">
    <location>
        <begin position="296"/>
        <end position="313"/>
    </location>
</feature>
<keyword evidence="6 8" id="KW-0472">Membrane</keyword>
<keyword evidence="11" id="KW-1185">Reference proteome</keyword>
<proteinExistence type="inferred from homology"/>
<feature type="domain" description="Peptidase S54 rhomboid" evidence="9">
    <location>
        <begin position="252"/>
        <end position="394"/>
    </location>
</feature>
<keyword evidence="4" id="KW-0378">Hydrolase</keyword>
<feature type="transmembrane region" description="Helical" evidence="8">
    <location>
        <begin position="269"/>
        <end position="289"/>
    </location>
</feature>
<keyword evidence="3 8" id="KW-0812">Transmembrane</keyword>
<dbReference type="SUPFAM" id="SSF48452">
    <property type="entry name" value="TPR-like"/>
    <property type="match status" value="1"/>
</dbReference>
<sequence length="403" mass="44003">MEAQTELQNYLEQGREALAQGKGREAAIAYAHGAQLETQNPQVHLGLAEANLALGNYGVVQMACKRVQELQPGGGTEGWTAQALLELLDHRYDRALQSVDKAIENDPGVGYLHALRSYLLRANGQDYDANLARARATRLSYGGRFENCFPALEKPSMAATASTASAATGIGADSTPGPDTRSQTTRNTASSWPQSETMRRQVVRTRFALSKYPNIITISLILINILIYLWMTINPAVFIFGAQDNASILNNGEYWRLFTAMFLHDPTNIYHIALNMLSLYFVGQGVEIIYGKWRYLAIYLGSGILGGITFLFLSPGGVAVGASGAIFGIFGAIGIFYLINRRAMGRAGTGAIGQWMFWLALNLIFGFTPGSNIAVWAHIGGLIGGMILAFLLMPRSRRGRMFF</sequence>
<gene>
    <name evidence="10" type="ORF">KDA_26270</name>
</gene>
<dbReference type="Gene3D" id="1.20.1540.10">
    <property type="entry name" value="Rhomboid-like"/>
    <property type="match status" value="1"/>
</dbReference>
<feature type="transmembrane region" description="Helical" evidence="8">
    <location>
        <begin position="351"/>
        <end position="367"/>
    </location>
</feature>
<dbReference type="AlphaFoldDB" id="A0A402B6Y2"/>
<comment type="caution">
    <text evidence="10">The sequence shown here is derived from an EMBL/GenBank/DDBJ whole genome shotgun (WGS) entry which is preliminary data.</text>
</comment>
<feature type="compositionally biased region" description="Polar residues" evidence="7">
    <location>
        <begin position="180"/>
        <end position="196"/>
    </location>
</feature>
<dbReference type="OrthoDB" id="9813074at2"/>
<comment type="subcellular location">
    <subcellularLocation>
        <location evidence="1">Membrane</location>
        <topology evidence="1">Multi-pass membrane protein</topology>
    </subcellularLocation>
</comment>
<comment type="similarity">
    <text evidence="2">Belongs to the peptidase S54 family.</text>
</comment>
<dbReference type="RefSeq" id="WP_126627521.1">
    <property type="nucleotide sequence ID" value="NZ_BIFT01000001.1"/>
</dbReference>
<dbReference type="InterPro" id="IPR050925">
    <property type="entry name" value="Rhomboid_protease_S54"/>
</dbReference>
<reference evidence="11" key="1">
    <citation type="submission" date="2018-12" db="EMBL/GenBank/DDBJ databases">
        <title>Tengunoibacter tsumagoiensis gen. nov., sp. nov., Dictyobacter kobayashii sp. nov., D. alpinus sp. nov., and D. joshuensis sp. nov. and description of Dictyobacteraceae fam. nov. within the order Ktedonobacterales isolated from Tengu-no-mugimeshi.</title>
        <authorList>
            <person name="Wang C.M."/>
            <person name="Zheng Y."/>
            <person name="Sakai Y."/>
            <person name="Toyoda A."/>
            <person name="Minakuchi Y."/>
            <person name="Abe K."/>
            <person name="Yokota A."/>
            <person name="Yabe S."/>
        </authorList>
    </citation>
    <scope>NUCLEOTIDE SEQUENCE [LARGE SCALE GENOMIC DNA]</scope>
    <source>
        <strain evidence="11">Uno16</strain>
    </source>
</reference>
<evidence type="ECO:0000259" key="9">
    <source>
        <dbReference type="Pfam" id="PF01694"/>
    </source>
</evidence>
<evidence type="ECO:0000256" key="7">
    <source>
        <dbReference type="SAM" id="MobiDB-lite"/>
    </source>
</evidence>
<dbReference type="EMBL" id="BIFT01000001">
    <property type="protein sequence ID" value="GCE27143.1"/>
    <property type="molecule type" value="Genomic_DNA"/>
</dbReference>
<evidence type="ECO:0000256" key="2">
    <source>
        <dbReference type="ARBA" id="ARBA00009045"/>
    </source>
</evidence>
<dbReference type="InterPro" id="IPR011990">
    <property type="entry name" value="TPR-like_helical_dom_sf"/>
</dbReference>
<feature type="transmembrane region" description="Helical" evidence="8">
    <location>
        <begin position="319"/>
        <end position="339"/>
    </location>
</feature>
<dbReference type="InterPro" id="IPR035952">
    <property type="entry name" value="Rhomboid-like_sf"/>
</dbReference>
<dbReference type="Gene3D" id="1.25.40.10">
    <property type="entry name" value="Tetratricopeptide repeat domain"/>
    <property type="match status" value="1"/>
</dbReference>
<dbReference type="GO" id="GO:0016020">
    <property type="term" value="C:membrane"/>
    <property type="evidence" value="ECO:0007669"/>
    <property type="project" value="UniProtKB-SubCell"/>
</dbReference>
<dbReference type="InterPro" id="IPR022764">
    <property type="entry name" value="Peptidase_S54_rhomboid_dom"/>
</dbReference>
<evidence type="ECO:0000313" key="11">
    <source>
        <dbReference type="Proteomes" id="UP000287171"/>
    </source>
</evidence>
<feature type="compositionally biased region" description="Low complexity" evidence="7">
    <location>
        <begin position="165"/>
        <end position="175"/>
    </location>
</feature>
<accession>A0A402B6Y2</accession>
<evidence type="ECO:0000313" key="10">
    <source>
        <dbReference type="EMBL" id="GCE27143.1"/>
    </source>
</evidence>
<evidence type="ECO:0000256" key="3">
    <source>
        <dbReference type="ARBA" id="ARBA00022692"/>
    </source>
</evidence>
<evidence type="ECO:0000256" key="1">
    <source>
        <dbReference type="ARBA" id="ARBA00004141"/>
    </source>
</evidence>
<feature type="transmembrane region" description="Helical" evidence="8">
    <location>
        <begin position="373"/>
        <end position="393"/>
    </location>
</feature>
<dbReference type="GO" id="GO:0004252">
    <property type="term" value="F:serine-type endopeptidase activity"/>
    <property type="evidence" value="ECO:0007669"/>
    <property type="project" value="InterPro"/>
</dbReference>
<feature type="region of interest" description="Disordered" evidence="7">
    <location>
        <begin position="165"/>
        <end position="197"/>
    </location>
</feature>
<evidence type="ECO:0000256" key="8">
    <source>
        <dbReference type="SAM" id="Phobius"/>
    </source>
</evidence>
<dbReference type="PANTHER" id="PTHR43731">
    <property type="entry name" value="RHOMBOID PROTEASE"/>
    <property type="match status" value="1"/>
</dbReference>
<protein>
    <recommendedName>
        <fullName evidence="9">Peptidase S54 rhomboid domain-containing protein</fullName>
    </recommendedName>
</protein>
<evidence type="ECO:0000256" key="4">
    <source>
        <dbReference type="ARBA" id="ARBA00022801"/>
    </source>
</evidence>
<dbReference type="Proteomes" id="UP000287171">
    <property type="component" value="Unassembled WGS sequence"/>
</dbReference>
<feature type="transmembrane region" description="Helical" evidence="8">
    <location>
        <begin position="212"/>
        <end position="231"/>
    </location>
</feature>
<dbReference type="Pfam" id="PF01694">
    <property type="entry name" value="Rhomboid"/>
    <property type="match status" value="1"/>
</dbReference>
<dbReference type="SUPFAM" id="SSF144091">
    <property type="entry name" value="Rhomboid-like"/>
    <property type="match status" value="1"/>
</dbReference>
<organism evidence="10 11">
    <name type="scientific">Dictyobacter alpinus</name>
    <dbReference type="NCBI Taxonomy" id="2014873"/>
    <lineage>
        <taxon>Bacteria</taxon>
        <taxon>Bacillati</taxon>
        <taxon>Chloroflexota</taxon>
        <taxon>Ktedonobacteria</taxon>
        <taxon>Ktedonobacterales</taxon>
        <taxon>Dictyobacteraceae</taxon>
        <taxon>Dictyobacter</taxon>
    </lineage>
</organism>
<dbReference type="PANTHER" id="PTHR43731:SF14">
    <property type="entry name" value="PRESENILIN-ASSOCIATED RHOMBOID-LIKE PROTEIN, MITOCHONDRIAL"/>
    <property type="match status" value="1"/>
</dbReference>